<feature type="binding site" evidence="2">
    <location>
        <position position="10"/>
    </location>
    <ligand>
        <name>Mg(2+)</name>
        <dbReference type="ChEBI" id="CHEBI:18420"/>
    </ligand>
</feature>
<dbReference type="InterPro" id="IPR050155">
    <property type="entry name" value="HAD-like_hydrolase_sf"/>
</dbReference>
<dbReference type="SFLD" id="SFLDG01129">
    <property type="entry name" value="C1.5:_HAD__Beta-PGM__Phosphata"/>
    <property type="match status" value="1"/>
</dbReference>
<feature type="active site" description="Nucleophile" evidence="2">
    <location>
        <position position="8"/>
    </location>
</feature>
<feature type="binding site" evidence="2">
    <location>
        <position position="8"/>
    </location>
    <ligand>
        <name>Mg(2+)</name>
        <dbReference type="ChEBI" id="CHEBI:18420"/>
    </ligand>
</feature>
<comment type="similarity">
    <text evidence="2">Belongs to the HAD-like hydrolase superfamily. PhnX family.</text>
</comment>
<evidence type="ECO:0000313" key="3">
    <source>
        <dbReference type="EMBL" id="MFC0390564.1"/>
    </source>
</evidence>
<keyword evidence="2 3" id="KW-0378">Hydrolase</keyword>
<dbReference type="PANTHER" id="PTHR43434:SF19">
    <property type="entry name" value="PHOSPHONOACETALDEHYDE HYDROLASE"/>
    <property type="match status" value="1"/>
</dbReference>
<dbReference type="Proteomes" id="UP001589818">
    <property type="component" value="Unassembled WGS sequence"/>
</dbReference>
<dbReference type="GO" id="GO:0050194">
    <property type="term" value="F:phosphonoacetaldehyde hydrolase activity"/>
    <property type="evidence" value="ECO:0007669"/>
    <property type="project" value="UniProtKB-EC"/>
</dbReference>
<dbReference type="Gene3D" id="3.40.50.1000">
    <property type="entry name" value="HAD superfamily/HAD-like"/>
    <property type="match status" value="1"/>
</dbReference>
<keyword evidence="4" id="KW-1185">Reference proteome</keyword>
<dbReference type="SFLD" id="SFLDS00003">
    <property type="entry name" value="Haloacid_Dehalogenase"/>
    <property type="match status" value="1"/>
</dbReference>
<reference evidence="3 4" key="1">
    <citation type="submission" date="2024-09" db="EMBL/GenBank/DDBJ databases">
        <authorList>
            <person name="Sun Q."/>
            <person name="Mori K."/>
        </authorList>
    </citation>
    <scope>NUCLEOTIDE SEQUENCE [LARGE SCALE GENOMIC DNA]</scope>
    <source>
        <strain evidence="3 4">CCM 4839</strain>
    </source>
</reference>
<feature type="active site" description="Schiff-base intermediate with substrate" evidence="2">
    <location>
        <position position="49"/>
    </location>
</feature>
<dbReference type="HAMAP" id="MF_01375">
    <property type="entry name" value="PhnX"/>
    <property type="match status" value="1"/>
</dbReference>
<dbReference type="Gene3D" id="1.10.150.240">
    <property type="entry name" value="Putative phosphatase, domain 2"/>
    <property type="match status" value="1"/>
</dbReference>
<dbReference type="PANTHER" id="PTHR43434">
    <property type="entry name" value="PHOSPHOGLYCOLATE PHOSPHATASE"/>
    <property type="match status" value="1"/>
</dbReference>
<feature type="binding site" evidence="2">
    <location>
        <position position="183"/>
    </location>
    <ligand>
        <name>Mg(2+)</name>
        <dbReference type="ChEBI" id="CHEBI:18420"/>
    </ligand>
</feature>
<keyword evidence="1 2" id="KW-0704">Schiff base</keyword>
<protein>
    <recommendedName>
        <fullName evidence="2">Phosphonoacetaldehyde hydrolase</fullName>
        <shortName evidence="2">Phosphonatase</shortName>
        <ecNumber evidence="2">3.11.1.1</ecNumber>
    </recommendedName>
    <alternativeName>
        <fullName evidence="2">Phosphonoacetaldehyde phosphonohydrolase</fullName>
    </alternativeName>
</protein>
<dbReference type="SUPFAM" id="SSF56784">
    <property type="entry name" value="HAD-like"/>
    <property type="match status" value="1"/>
</dbReference>
<dbReference type="InterPro" id="IPR036412">
    <property type="entry name" value="HAD-like_sf"/>
</dbReference>
<evidence type="ECO:0000256" key="2">
    <source>
        <dbReference type="HAMAP-Rule" id="MF_01375"/>
    </source>
</evidence>
<dbReference type="InterPro" id="IPR023214">
    <property type="entry name" value="HAD_sf"/>
</dbReference>
<evidence type="ECO:0000313" key="4">
    <source>
        <dbReference type="Proteomes" id="UP001589818"/>
    </source>
</evidence>
<accession>A0ABV6J3W9</accession>
<organism evidence="3 4">
    <name type="scientific">Paenibacillus mendelii</name>
    <dbReference type="NCBI Taxonomy" id="206163"/>
    <lineage>
        <taxon>Bacteria</taxon>
        <taxon>Bacillati</taxon>
        <taxon>Bacillota</taxon>
        <taxon>Bacilli</taxon>
        <taxon>Bacillales</taxon>
        <taxon>Paenibacillaceae</taxon>
        <taxon>Paenibacillus</taxon>
    </lineage>
</organism>
<dbReference type="EMBL" id="JBHLVF010000008">
    <property type="protein sequence ID" value="MFC0390564.1"/>
    <property type="molecule type" value="Genomic_DNA"/>
</dbReference>
<dbReference type="InterPro" id="IPR006439">
    <property type="entry name" value="HAD-SF_hydro_IA"/>
</dbReference>
<dbReference type="SFLD" id="SFLDG01135">
    <property type="entry name" value="C1.5.6:_HAD__Beta-PGM__Phospha"/>
    <property type="match status" value="1"/>
</dbReference>
<comment type="catalytic activity">
    <reaction evidence="2">
        <text>phosphonoacetaldehyde + H2O = acetaldehyde + phosphate + H(+)</text>
        <dbReference type="Rhea" id="RHEA:18905"/>
        <dbReference type="ChEBI" id="CHEBI:15343"/>
        <dbReference type="ChEBI" id="CHEBI:15377"/>
        <dbReference type="ChEBI" id="CHEBI:15378"/>
        <dbReference type="ChEBI" id="CHEBI:43474"/>
        <dbReference type="ChEBI" id="CHEBI:58383"/>
        <dbReference type="EC" id="3.11.1.1"/>
    </reaction>
</comment>
<comment type="function">
    <text evidence="2">Involved in phosphonate degradation.</text>
</comment>
<proteinExistence type="inferred from homology"/>
<dbReference type="Pfam" id="PF00702">
    <property type="entry name" value="Hydrolase"/>
    <property type="match status" value="1"/>
</dbReference>
<comment type="subunit">
    <text evidence="2">Homodimer.</text>
</comment>
<comment type="cofactor">
    <cofactor evidence="2">
        <name>Mg(2+)</name>
        <dbReference type="ChEBI" id="CHEBI:18420"/>
    </cofactor>
    <text evidence="2">Binds 1 Mg(2+) ion per subunit.</text>
</comment>
<evidence type="ECO:0000256" key="1">
    <source>
        <dbReference type="ARBA" id="ARBA00023270"/>
    </source>
</evidence>
<dbReference type="RefSeq" id="WP_204820180.1">
    <property type="nucleotide sequence ID" value="NZ_JANHOF010000010.1"/>
</dbReference>
<keyword evidence="2" id="KW-0479">Metal-binding</keyword>
<dbReference type="InterPro" id="IPR006323">
    <property type="entry name" value="Phosphonoacetald_hydro"/>
</dbReference>
<sequence>MIKAVIVDWAGTMVDFGSFAPVEAFRRLFLERGIDVPFSIVRGPMGRMKKDHLRDICAAPEVAHAWTAKYGRPVDETDIDEMYETFEPMLMSILHEFAQPVPGAIELTERLRASGIAIGSTTGYTRPMMNIIKPEAAKRGYTPDVVVTPDEVPGGGRPYPWMVYRVAELLGIYPMHAIVKCGDTEADMYEGRHAGAWTVGVVFGGNEPGLSLEETAALSAAERERLYVEVSTRLTAAGAHYIIREIGELDRVITHINHALKRGEQP</sequence>
<comment type="caution">
    <text evidence="3">The sequence shown here is derived from an EMBL/GenBank/DDBJ whole genome shotgun (WGS) entry which is preliminary data.</text>
</comment>
<dbReference type="NCBIfam" id="TIGR01549">
    <property type="entry name" value="HAD-SF-IA-v1"/>
    <property type="match status" value="1"/>
</dbReference>
<dbReference type="NCBIfam" id="TIGR01422">
    <property type="entry name" value="phosphonatase"/>
    <property type="match status" value="1"/>
</dbReference>
<gene>
    <name evidence="2 3" type="primary">phnX</name>
    <name evidence="3" type="ORF">ACFFJ8_04135</name>
</gene>
<keyword evidence="2" id="KW-0460">Magnesium</keyword>
<dbReference type="InterPro" id="IPR023198">
    <property type="entry name" value="PGP-like_dom2"/>
</dbReference>
<name>A0ABV6J3W9_9BACL</name>
<dbReference type="EC" id="3.11.1.1" evidence="2"/>